<evidence type="ECO:0000313" key="7">
    <source>
        <dbReference type="Proteomes" id="UP000177798"/>
    </source>
</evidence>
<keyword evidence="3" id="KW-0812">Transmembrane</keyword>
<dbReference type="GO" id="GO:0006508">
    <property type="term" value="P:proteolysis"/>
    <property type="evidence" value="ECO:0007669"/>
    <property type="project" value="InterPro"/>
</dbReference>
<feature type="compositionally biased region" description="Polar residues" evidence="2">
    <location>
        <begin position="521"/>
        <end position="541"/>
    </location>
</feature>
<evidence type="ECO:0000256" key="3">
    <source>
        <dbReference type="SAM" id="Phobius"/>
    </source>
</evidence>
<dbReference type="InterPro" id="IPR001461">
    <property type="entry name" value="Aspartic_peptidase_A1"/>
</dbReference>
<keyword evidence="3" id="KW-0472">Membrane</keyword>
<gene>
    <name evidence="6" type="ORF">sscle_04g037750</name>
</gene>
<keyword evidence="4" id="KW-0732">Signal</keyword>
<dbReference type="GO" id="GO:0004190">
    <property type="term" value="F:aspartic-type endopeptidase activity"/>
    <property type="evidence" value="ECO:0007669"/>
    <property type="project" value="InterPro"/>
</dbReference>
<feature type="domain" description="Peptidase A1" evidence="5">
    <location>
        <begin position="173"/>
        <end position="346"/>
    </location>
</feature>
<evidence type="ECO:0000256" key="4">
    <source>
        <dbReference type="SAM" id="SignalP"/>
    </source>
</evidence>
<proteinExistence type="inferred from homology"/>
<feature type="chain" id="PRO_5009445019" description="Peptidase A1 domain-containing protein" evidence="4">
    <location>
        <begin position="24"/>
        <end position="806"/>
    </location>
</feature>
<dbReference type="PANTHER" id="PTHR47966:SF51">
    <property type="entry name" value="BETA-SITE APP-CLEAVING ENZYME, ISOFORM A-RELATED"/>
    <property type="match status" value="1"/>
</dbReference>
<dbReference type="SUPFAM" id="SSF50630">
    <property type="entry name" value="Acid proteases"/>
    <property type="match status" value="1"/>
</dbReference>
<feature type="transmembrane region" description="Helical" evidence="3">
    <location>
        <begin position="389"/>
        <end position="412"/>
    </location>
</feature>
<dbReference type="VEuPathDB" id="FungiDB:sscle_04g037750"/>
<evidence type="ECO:0000259" key="5">
    <source>
        <dbReference type="Pfam" id="PF00026"/>
    </source>
</evidence>
<dbReference type="Gene3D" id="2.40.70.10">
    <property type="entry name" value="Acid Proteases"/>
    <property type="match status" value="2"/>
</dbReference>
<feature type="region of interest" description="Disordered" evidence="2">
    <location>
        <begin position="521"/>
        <end position="575"/>
    </location>
</feature>
<dbReference type="InterPro" id="IPR033121">
    <property type="entry name" value="PEPTIDASE_A1"/>
</dbReference>
<evidence type="ECO:0000313" key="6">
    <source>
        <dbReference type="EMBL" id="APA09005.1"/>
    </source>
</evidence>
<dbReference type="Pfam" id="PF00026">
    <property type="entry name" value="Asp"/>
    <property type="match status" value="1"/>
</dbReference>
<keyword evidence="3" id="KW-1133">Transmembrane helix</keyword>
<evidence type="ECO:0000256" key="1">
    <source>
        <dbReference type="ARBA" id="ARBA00007447"/>
    </source>
</evidence>
<reference evidence="7" key="1">
    <citation type="journal article" date="2017" name="Genome Biol. Evol.">
        <title>The complete genome sequence of the phytopathogenic fungus Sclerotinia sclerotiorum reveals insights into the genome architecture of broad host range pathogens.</title>
        <authorList>
            <person name="Derbyshire M."/>
            <person name="Denton-Giles M."/>
            <person name="Hegedus D."/>
            <person name="Seifbarghy S."/>
            <person name="Rollins J."/>
            <person name="van Kan J."/>
            <person name="Seidl M.F."/>
            <person name="Faino L."/>
            <person name="Mbengue M."/>
            <person name="Navaud O."/>
            <person name="Raffaele S."/>
            <person name="Hammond-Kosack K."/>
            <person name="Heard S."/>
            <person name="Oliver R."/>
        </authorList>
    </citation>
    <scope>NUCLEOTIDE SEQUENCE [LARGE SCALE GENOMIC DNA]</scope>
    <source>
        <strain evidence="7">ATCC 18683 / 1980 / Ss-1</strain>
    </source>
</reference>
<accession>A0A1D9Q227</accession>
<dbReference type="OrthoDB" id="4074350at2759"/>
<feature type="signal peptide" evidence="4">
    <location>
        <begin position="1"/>
        <end position="23"/>
    </location>
</feature>
<protein>
    <recommendedName>
        <fullName evidence="5">Peptidase A1 domain-containing protein</fullName>
    </recommendedName>
</protein>
<dbReference type="InterPro" id="IPR021109">
    <property type="entry name" value="Peptidase_aspartic_dom_sf"/>
</dbReference>
<dbReference type="Proteomes" id="UP000177798">
    <property type="component" value="Chromosome 4"/>
</dbReference>
<organism evidence="6 7">
    <name type="scientific">Sclerotinia sclerotiorum (strain ATCC 18683 / 1980 / Ss-1)</name>
    <name type="common">White mold</name>
    <name type="synonym">Whetzelinia sclerotiorum</name>
    <dbReference type="NCBI Taxonomy" id="665079"/>
    <lineage>
        <taxon>Eukaryota</taxon>
        <taxon>Fungi</taxon>
        <taxon>Dikarya</taxon>
        <taxon>Ascomycota</taxon>
        <taxon>Pezizomycotina</taxon>
        <taxon>Leotiomycetes</taxon>
        <taxon>Helotiales</taxon>
        <taxon>Sclerotiniaceae</taxon>
        <taxon>Sclerotinia</taxon>
    </lineage>
</organism>
<feature type="region of interest" description="Disordered" evidence="2">
    <location>
        <begin position="667"/>
        <end position="693"/>
    </location>
</feature>
<sequence length="806" mass="87857">MSSWRCLVSILLPFLCLLNQTLASTISSTPVPPLNIPPSLNWNGIDGNWSSFWLTVGTPDQLVQIFISTAINQPWIISPDGCTTSDPGTCLGSRGLNYNSSRSTTWLSNTINSGGEFALELESSLGLAGNGYYGSDTIMLGLPGHIPSLSYGYTAGAYYRNGGGASGGGVFANLTLGGYEESLFVPNNLTVDFATNGNDLTIDVNTITITSTGGKSQVVSSPSSSFPAFIDSSIPYLYLPTSICQEFEEALGITYDTQSELYLLNDAQYSTLIAKNASVIFTLTNSTSKSMVNITLPYAAFDWWADYPLVEKSTRYFPLKRAANDSQITLGRVFLQEAYLIADYERSLFSVHQRNWSTFYPSSNPTIIFPLDPPVTPSSPSKSGISTSVIAVIVLAILVSIALTLCLTIYILRRVHQRKQAPGSSNTVSTPSSISWSLSKKDSFRSAPSSPLPLPFISHKDKADKKSRHVSKAPSELSFFDKGTNSVLLTPFNRSTVSLNIGKAIGSPNLTLDPRYNKSKTFTTRSPNYNNATDTILNKDSNPVPIESKPTFHLASLSTRPKERKKRRKEKAQDVYELSGGNDELCWAELDEMEEELEDMDMNSRPNSPALSALSFASNAALITSNPAKLKPWMNTEREVRGSGSILHMGMNRDSGMERMNRMDKEAEAYRQRSGDSGNPGAGNDTVTTNHSHGRESYFTNTTMGMDTPTDGVNTGGTWEFEKYLDPSKMPWVQRSSGSGVVVEPPSPVAIAAIPALRDGDQAPGKRVEIVEASTRSLERRRESERVVVGEDTSKFSSHCAPLFTS</sequence>
<dbReference type="PANTHER" id="PTHR47966">
    <property type="entry name" value="BETA-SITE APP-CLEAVING ENZYME, ISOFORM A-RELATED"/>
    <property type="match status" value="1"/>
</dbReference>
<dbReference type="AlphaFoldDB" id="A0A1D9Q227"/>
<name>A0A1D9Q227_SCLS1</name>
<comment type="similarity">
    <text evidence="1">Belongs to the peptidase A1 family.</text>
</comment>
<dbReference type="EMBL" id="CP017817">
    <property type="protein sequence ID" value="APA09005.1"/>
    <property type="molecule type" value="Genomic_DNA"/>
</dbReference>
<evidence type="ECO:0000256" key="2">
    <source>
        <dbReference type="SAM" id="MobiDB-lite"/>
    </source>
</evidence>